<name>A0A8R1HRH0_CAEJA</name>
<keyword evidence="4" id="KW-1185">Reference proteome</keyword>
<keyword evidence="2" id="KW-0812">Transmembrane</keyword>
<reference evidence="3" key="2">
    <citation type="submission" date="2022-06" db="UniProtKB">
        <authorList>
            <consortium name="EnsemblMetazoa"/>
        </authorList>
    </citation>
    <scope>IDENTIFICATION</scope>
    <source>
        <strain evidence="3">DF5081</strain>
    </source>
</reference>
<keyword evidence="2" id="KW-1133">Transmembrane helix</keyword>
<feature type="compositionally biased region" description="Polar residues" evidence="1">
    <location>
        <begin position="327"/>
        <end position="340"/>
    </location>
</feature>
<organism evidence="3 4">
    <name type="scientific">Caenorhabditis japonica</name>
    <dbReference type="NCBI Taxonomy" id="281687"/>
    <lineage>
        <taxon>Eukaryota</taxon>
        <taxon>Metazoa</taxon>
        <taxon>Ecdysozoa</taxon>
        <taxon>Nematoda</taxon>
        <taxon>Chromadorea</taxon>
        <taxon>Rhabditida</taxon>
        <taxon>Rhabditina</taxon>
        <taxon>Rhabditomorpha</taxon>
        <taxon>Rhabditoidea</taxon>
        <taxon>Rhabditidae</taxon>
        <taxon>Peloderinae</taxon>
        <taxon>Caenorhabditis</taxon>
    </lineage>
</organism>
<dbReference type="Proteomes" id="UP000005237">
    <property type="component" value="Unassembled WGS sequence"/>
</dbReference>
<evidence type="ECO:0000256" key="2">
    <source>
        <dbReference type="SAM" id="Phobius"/>
    </source>
</evidence>
<sequence>MHNLQSKKQAFEVEHAKPFTLHCSLLMLVLFYSFLGGFIFDRIETDAHAEMKLNERINRTACVSNILHSIHRWSQNHTHHAKLADRVADCFEPEKLKVRDLLHAVGKKCGVEPGMIDALDLENVVERTIAIQEGREPPDDLNEEPPREPSPRSIIHSPCSTRPSNPPMSPPSPREDHPFIFKIESPTPRSHLPMPIPIPTYELDIKKPIFQALSSDFMTQSAQEKLFDDLDAFQVELNTELVEDTKCESVIIIEPPTTFEHDELTIQNCSNFDDLDKEEKVPKRFREKKEMYGRDPRKLYETYQEEWDRLERLSDRKHGSRRKSVLNLASCSPERSTSPSPIRHSITGDDNRRNS</sequence>
<feature type="compositionally biased region" description="Basic and acidic residues" evidence="1">
    <location>
        <begin position="133"/>
        <end position="150"/>
    </location>
</feature>
<feature type="region of interest" description="Disordered" evidence="1">
    <location>
        <begin position="132"/>
        <end position="176"/>
    </location>
</feature>
<dbReference type="Gene3D" id="1.10.287.70">
    <property type="match status" value="1"/>
</dbReference>
<evidence type="ECO:0000313" key="3">
    <source>
        <dbReference type="EnsemblMetazoa" id="CJA06877.1"/>
    </source>
</evidence>
<dbReference type="AlphaFoldDB" id="A0A8R1HRH0"/>
<dbReference type="EnsemblMetazoa" id="CJA06877.1">
    <property type="protein sequence ID" value="CJA06877.1"/>
    <property type="gene ID" value="WBGene00126081"/>
</dbReference>
<evidence type="ECO:0000313" key="4">
    <source>
        <dbReference type="Proteomes" id="UP000005237"/>
    </source>
</evidence>
<keyword evidence="2" id="KW-0472">Membrane</keyword>
<feature type="region of interest" description="Disordered" evidence="1">
    <location>
        <begin position="312"/>
        <end position="355"/>
    </location>
</feature>
<protein>
    <submittedName>
        <fullName evidence="3">Uncharacterized protein</fullName>
    </submittedName>
</protein>
<feature type="compositionally biased region" description="Basic and acidic residues" evidence="1">
    <location>
        <begin position="346"/>
        <end position="355"/>
    </location>
</feature>
<reference evidence="4" key="1">
    <citation type="submission" date="2010-08" db="EMBL/GenBank/DDBJ databases">
        <authorList>
            <consortium name="Caenorhabditis japonica Sequencing Consortium"/>
            <person name="Wilson R.K."/>
        </authorList>
    </citation>
    <scope>NUCLEOTIDE SEQUENCE [LARGE SCALE GENOMIC DNA]</scope>
    <source>
        <strain evidence="4">DF5081</strain>
    </source>
</reference>
<feature type="transmembrane region" description="Helical" evidence="2">
    <location>
        <begin position="21"/>
        <end position="40"/>
    </location>
</feature>
<accession>A0A8R1HRH0</accession>
<evidence type="ECO:0000256" key="1">
    <source>
        <dbReference type="SAM" id="MobiDB-lite"/>
    </source>
</evidence>
<proteinExistence type="predicted"/>